<dbReference type="InterPro" id="IPR035684">
    <property type="entry name" value="ArgRS_core"/>
</dbReference>
<dbReference type="AlphaFoldDB" id="A0A376KU90"/>
<dbReference type="Pfam" id="PF00750">
    <property type="entry name" value="tRNA-synt_1d"/>
    <property type="match status" value="1"/>
</dbReference>
<accession>A0A376KU90</accession>
<feature type="compositionally biased region" description="Basic and acidic residues" evidence="1">
    <location>
        <begin position="60"/>
        <end position="75"/>
    </location>
</feature>
<dbReference type="InterPro" id="IPR014729">
    <property type="entry name" value="Rossmann-like_a/b/a_fold"/>
</dbReference>
<dbReference type="Gene3D" id="3.40.50.620">
    <property type="entry name" value="HUPs"/>
    <property type="match status" value="1"/>
</dbReference>
<keyword evidence="3" id="KW-0030">Aminoacyl-tRNA synthetase</keyword>
<evidence type="ECO:0000313" key="3">
    <source>
        <dbReference type="EMBL" id="STE85577.1"/>
    </source>
</evidence>
<evidence type="ECO:0000313" key="4">
    <source>
        <dbReference type="Proteomes" id="UP000255460"/>
    </source>
</evidence>
<feature type="region of interest" description="Disordered" evidence="1">
    <location>
        <begin position="60"/>
        <end position="81"/>
    </location>
</feature>
<dbReference type="GO" id="GO:0004814">
    <property type="term" value="F:arginine-tRNA ligase activity"/>
    <property type="evidence" value="ECO:0007669"/>
    <property type="project" value="UniProtKB-EC"/>
</dbReference>
<keyword evidence="3" id="KW-0436">Ligase</keyword>
<sequence length="81" mass="9295">MTQNQITYDRLNVTLTRDDVMGESLYNPMLPGIVADLKAKGLAVESEGATVVFLDEFKKQGRRTDGRDHSEERWRLSLHHH</sequence>
<dbReference type="EMBL" id="UFZQ01000001">
    <property type="protein sequence ID" value="STE85577.1"/>
    <property type="molecule type" value="Genomic_DNA"/>
</dbReference>
<evidence type="ECO:0000259" key="2">
    <source>
        <dbReference type="Pfam" id="PF00750"/>
    </source>
</evidence>
<reference evidence="3 4" key="1">
    <citation type="submission" date="2018-06" db="EMBL/GenBank/DDBJ databases">
        <authorList>
            <consortium name="Pathogen Informatics"/>
            <person name="Doyle S."/>
        </authorList>
    </citation>
    <scope>NUCLEOTIDE SEQUENCE [LARGE SCALE GENOMIC DNA]</scope>
    <source>
        <strain evidence="3 4">NCTC10418</strain>
    </source>
</reference>
<dbReference type="Proteomes" id="UP000255460">
    <property type="component" value="Unassembled WGS sequence"/>
</dbReference>
<evidence type="ECO:0000256" key="1">
    <source>
        <dbReference type="SAM" id="MobiDB-lite"/>
    </source>
</evidence>
<organism evidence="3 4">
    <name type="scientific">Escherichia coli</name>
    <dbReference type="NCBI Taxonomy" id="562"/>
    <lineage>
        <taxon>Bacteria</taxon>
        <taxon>Pseudomonadati</taxon>
        <taxon>Pseudomonadota</taxon>
        <taxon>Gammaproteobacteria</taxon>
        <taxon>Enterobacterales</taxon>
        <taxon>Enterobacteriaceae</taxon>
        <taxon>Escherichia</taxon>
    </lineage>
</organism>
<dbReference type="EC" id="6.1.1.19" evidence="3"/>
<gene>
    <name evidence="3" type="primary">argS_2</name>
    <name evidence="3" type="ORF">NCTC10418_03193</name>
</gene>
<name>A0A376KU90_ECOLX</name>
<protein>
    <submittedName>
        <fullName evidence="3">Arginyl-tRNA synthetase</fullName>
        <ecNumber evidence="3">6.1.1.19</ecNumber>
    </submittedName>
</protein>
<feature type="domain" description="Arginyl-tRNA synthetase catalytic core" evidence="2">
    <location>
        <begin position="1"/>
        <end position="59"/>
    </location>
</feature>
<dbReference type="SUPFAM" id="SSF52374">
    <property type="entry name" value="Nucleotidylyl transferase"/>
    <property type="match status" value="1"/>
</dbReference>
<proteinExistence type="predicted"/>